<dbReference type="InterPro" id="IPR003749">
    <property type="entry name" value="ThiS/MoaD-like"/>
</dbReference>
<dbReference type="SUPFAM" id="SSF54285">
    <property type="entry name" value="MoaD/ThiS"/>
    <property type="match status" value="1"/>
</dbReference>
<dbReference type="InterPro" id="IPR010035">
    <property type="entry name" value="Thi_S"/>
</dbReference>
<dbReference type="Gene3D" id="3.10.20.30">
    <property type="match status" value="1"/>
</dbReference>
<dbReference type="Proteomes" id="UP000722121">
    <property type="component" value="Unassembled WGS sequence"/>
</dbReference>
<dbReference type="InterPro" id="IPR012675">
    <property type="entry name" value="Beta-grasp_dom_sf"/>
</dbReference>
<name>A0ABS3AS72_9BACT</name>
<dbReference type="CDD" id="cd00565">
    <property type="entry name" value="Ubl_ThiS"/>
    <property type="match status" value="1"/>
</dbReference>
<evidence type="ECO:0000313" key="2">
    <source>
        <dbReference type="Proteomes" id="UP000722121"/>
    </source>
</evidence>
<keyword evidence="2" id="KW-1185">Reference proteome</keyword>
<protein>
    <submittedName>
        <fullName evidence="1">Sulfur carrier protein ThiS</fullName>
    </submittedName>
</protein>
<dbReference type="Pfam" id="PF02597">
    <property type="entry name" value="ThiS"/>
    <property type="match status" value="1"/>
</dbReference>
<gene>
    <name evidence="1" type="primary">thiS</name>
    <name evidence="1" type="ORF">JYU14_04805</name>
</gene>
<reference evidence="1 2" key="1">
    <citation type="submission" date="2021-02" db="EMBL/GenBank/DDBJ databases">
        <title>Activity-based single-cell genomes from oceanic crustal fluid captures similar information to metagenomic and metatranscriptomic surveys with orders of magnitude less sampling.</title>
        <authorList>
            <person name="D'Angelo T.S."/>
            <person name="Orcutt B.N."/>
        </authorList>
    </citation>
    <scope>NUCLEOTIDE SEQUENCE [LARGE SCALE GENOMIC DNA]</scope>
    <source>
        <strain evidence="1">AH-315-G07</strain>
    </source>
</reference>
<dbReference type="PANTHER" id="PTHR34472:SF1">
    <property type="entry name" value="SULFUR CARRIER PROTEIN THIS"/>
    <property type="match status" value="1"/>
</dbReference>
<evidence type="ECO:0000313" key="1">
    <source>
        <dbReference type="EMBL" id="MBN4067384.1"/>
    </source>
</evidence>
<proteinExistence type="predicted"/>
<dbReference type="PANTHER" id="PTHR34472">
    <property type="entry name" value="SULFUR CARRIER PROTEIN THIS"/>
    <property type="match status" value="1"/>
</dbReference>
<accession>A0ABS3AS72</accession>
<dbReference type="InterPro" id="IPR016155">
    <property type="entry name" value="Mopterin_synth/thiamin_S_b"/>
</dbReference>
<comment type="caution">
    <text evidence="1">The sequence shown here is derived from an EMBL/GenBank/DDBJ whole genome shotgun (WGS) entry which is preliminary data.</text>
</comment>
<dbReference type="NCBIfam" id="TIGR01683">
    <property type="entry name" value="thiS"/>
    <property type="match status" value="1"/>
</dbReference>
<sequence length="70" mass="7629">MIAVKYNEKKQIVGDNLSLEQLLKTMGIVAHTAKGIAVAHNQTVVPRDQWGSLFLQEGDQIDVLQAIQGG</sequence>
<dbReference type="EMBL" id="JAFITR010000127">
    <property type="protein sequence ID" value="MBN4067384.1"/>
    <property type="molecule type" value="Genomic_DNA"/>
</dbReference>
<organism evidence="1 2">
    <name type="scientific">Simkania negevensis</name>
    <dbReference type="NCBI Taxonomy" id="83561"/>
    <lineage>
        <taxon>Bacteria</taxon>
        <taxon>Pseudomonadati</taxon>
        <taxon>Chlamydiota</taxon>
        <taxon>Chlamydiia</taxon>
        <taxon>Parachlamydiales</taxon>
        <taxon>Simkaniaceae</taxon>
        <taxon>Simkania</taxon>
    </lineage>
</organism>